<gene>
    <name evidence="1" type="ORF">RBJ30_20180</name>
</gene>
<sequence length="70" mass="8158">MTFLDDSDEKIAQLIFQTRCAERVKLARRFTARLSALADHIHRYELTGTEAAELLLQEEERMRTPDAEVH</sequence>
<dbReference type="EMBL" id="JAVDNV010000017">
    <property type="protein sequence ID" value="MDQ2311395.1"/>
    <property type="molecule type" value="Genomic_DNA"/>
</dbReference>
<dbReference type="AlphaFoldDB" id="A0AAW8HV69"/>
<proteinExistence type="predicted"/>
<accession>A0AAW8HV69</accession>
<dbReference type="RefSeq" id="WP_043082460.1">
    <property type="nucleotide sequence ID" value="NZ_CBCSIS010000049.1"/>
</dbReference>
<comment type="caution">
    <text evidence="1">The sequence shown here is derived from an EMBL/GenBank/DDBJ whole genome shotgun (WGS) entry which is preliminary data.</text>
</comment>
<evidence type="ECO:0000313" key="2">
    <source>
        <dbReference type="Proteomes" id="UP001236270"/>
    </source>
</evidence>
<dbReference type="Pfam" id="PF10809">
    <property type="entry name" value="DUF2732"/>
    <property type="match status" value="1"/>
</dbReference>
<name>A0AAW8HV69_PLUGE</name>
<reference evidence="1" key="1">
    <citation type="submission" date="2023-08" db="EMBL/GenBank/DDBJ databases">
        <title>WGS of pathogenic bacterial species, Los Angeles County Public Health Laboratories.</title>
        <authorList>
            <person name="Garrigues J.M."/>
            <person name="Green N.M."/>
        </authorList>
    </citation>
    <scope>NUCLEOTIDE SEQUENCE</scope>
    <source>
        <strain evidence="1">LACPHL-BACT-2023-00068</strain>
    </source>
</reference>
<protein>
    <submittedName>
        <fullName evidence="1">DUF2732 family protein</fullName>
    </submittedName>
</protein>
<organism evidence="1 2">
    <name type="scientific">Pluralibacter gergoviae</name>
    <name type="common">Enterobacter gergoviae</name>
    <dbReference type="NCBI Taxonomy" id="61647"/>
    <lineage>
        <taxon>Bacteria</taxon>
        <taxon>Pseudomonadati</taxon>
        <taxon>Pseudomonadota</taxon>
        <taxon>Gammaproteobacteria</taxon>
        <taxon>Enterobacterales</taxon>
        <taxon>Enterobacteriaceae</taxon>
        <taxon>Pluralibacter</taxon>
    </lineage>
</organism>
<dbReference type="Proteomes" id="UP001236270">
    <property type="component" value="Unassembled WGS sequence"/>
</dbReference>
<dbReference type="KEGG" id="pge:LG71_10525"/>
<dbReference type="GeneID" id="61386324"/>
<dbReference type="InterPro" id="IPR020126">
    <property type="entry name" value="DUF2732"/>
</dbReference>
<evidence type="ECO:0000313" key="1">
    <source>
        <dbReference type="EMBL" id="MDQ2311395.1"/>
    </source>
</evidence>